<gene>
    <name evidence="6" type="primary">rlmD</name>
    <name evidence="6" type="ORF">K8V20_02905</name>
</gene>
<evidence type="ECO:0000313" key="7">
    <source>
        <dbReference type="Proteomes" id="UP000782880"/>
    </source>
</evidence>
<feature type="binding site" evidence="4">
    <location>
        <position position="312"/>
    </location>
    <ligand>
        <name>S-adenosyl-L-methionine</name>
        <dbReference type="ChEBI" id="CHEBI:59789"/>
    </ligand>
</feature>
<dbReference type="GO" id="GO:0070475">
    <property type="term" value="P:rRNA base methylation"/>
    <property type="evidence" value="ECO:0007669"/>
    <property type="project" value="TreeGrafter"/>
</dbReference>
<feature type="active site" description="Nucleophile" evidence="4">
    <location>
        <position position="410"/>
    </location>
</feature>
<reference evidence="6" key="2">
    <citation type="submission" date="2021-09" db="EMBL/GenBank/DDBJ databases">
        <authorList>
            <person name="Gilroy R."/>
        </authorList>
    </citation>
    <scope>NUCLEOTIDE SEQUENCE</scope>
    <source>
        <strain evidence="6">ChiBcec21-2208</strain>
    </source>
</reference>
<name>A0A921LNB0_9FIRM</name>
<feature type="domain" description="TRAM" evidence="5">
    <location>
        <begin position="2"/>
        <end position="60"/>
    </location>
</feature>
<feature type="binding site" evidence="4">
    <location>
        <position position="283"/>
    </location>
    <ligand>
        <name>S-adenosyl-L-methionine</name>
        <dbReference type="ChEBI" id="CHEBI:59789"/>
    </ligand>
</feature>
<dbReference type="PANTHER" id="PTHR11061">
    <property type="entry name" value="RNA M5U METHYLTRANSFERASE"/>
    <property type="match status" value="1"/>
</dbReference>
<dbReference type="InterPro" id="IPR029063">
    <property type="entry name" value="SAM-dependent_MTases_sf"/>
</dbReference>
<dbReference type="EC" id="2.1.1.190" evidence="6"/>
<keyword evidence="2 4" id="KW-0808">Transferase</keyword>
<dbReference type="GO" id="GO:0070041">
    <property type="term" value="F:rRNA (uridine-C5-)-methyltransferase activity"/>
    <property type="evidence" value="ECO:0007669"/>
    <property type="project" value="TreeGrafter"/>
</dbReference>
<accession>A0A921LNB0</accession>
<evidence type="ECO:0000313" key="6">
    <source>
        <dbReference type="EMBL" id="HJG27582.1"/>
    </source>
</evidence>
<dbReference type="InterPro" id="IPR002792">
    <property type="entry name" value="TRAM_dom"/>
</dbReference>
<dbReference type="CDD" id="cd02440">
    <property type="entry name" value="AdoMet_MTases"/>
    <property type="match status" value="1"/>
</dbReference>
<dbReference type="InterPro" id="IPR010280">
    <property type="entry name" value="U5_MeTrfase_fam"/>
</dbReference>
<dbReference type="Gene3D" id="2.40.50.140">
    <property type="entry name" value="Nucleic acid-binding proteins"/>
    <property type="match status" value="1"/>
</dbReference>
<comment type="similarity">
    <text evidence="4">Belongs to the class I-like SAM-binding methyltransferase superfamily. RNA M5U methyltransferase family.</text>
</comment>
<dbReference type="Pfam" id="PF01938">
    <property type="entry name" value="TRAM"/>
    <property type="match status" value="1"/>
</dbReference>
<dbReference type="SUPFAM" id="SSF50249">
    <property type="entry name" value="Nucleic acid-binding proteins"/>
    <property type="match status" value="1"/>
</dbReference>
<dbReference type="AlphaFoldDB" id="A0A921LNB0"/>
<comment type="caution">
    <text evidence="6">The sequence shown here is derived from an EMBL/GenBank/DDBJ whole genome shotgun (WGS) entry which is preliminary data.</text>
</comment>
<dbReference type="EMBL" id="DYVE01000075">
    <property type="protein sequence ID" value="HJG27582.1"/>
    <property type="molecule type" value="Genomic_DNA"/>
</dbReference>
<dbReference type="SUPFAM" id="SSF53335">
    <property type="entry name" value="S-adenosyl-L-methionine-dependent methyltransferases"/>
    <property type="match status" value="1"/>
</dbReference>
<dbReference type="Proteomes" id="UP000782880">
    <property type="component" value="Unassembled WGS sequence"/>
</dbReference>
<protein>
    <submittedName>
        <fullName evidence="6">23S rRNA (Uracil(1939)-C(5))-methyltransferase RlmD</fullName>
        <ecNumber evidence="6">2.1.1.190</ecNumber>
    </submittedName>
</protein>
<dbReference type="InterPro" id="IPR012340">
    <property type="entry name" value="NA-bd_OB-fold"/>
</dbReference>
<dbReference type="NCBIfam" id="TIGR00479">
    <property type="entry name" value="rumA"/>
    <property type="match status" value="1"/>
</dbReference>
<evidence type="ECO:0000259" key="5">
    <source>
        <dbReference type="PROSITE" id="PS50926"/>
    </source>
</evidence>
<feature type="binding site" evidence="4">
    <location>
        <position position="333"/>
    </location>
    <ligand>
        <name>S-adenosyl-L-methionine</name>
        <dbReference type="ChEBI" id="CHEBI:59789"/>
    </ligand>
</feature>
<evidence type="ECO:0000256" key="2">
    <source>
        <dbReference type="ARBA" id="ARBA00022679"/>
    </source>
</evidence>
<dbReference type="PANTHER" id="PTHR11061:SF30">
    <property type="entry name" value="TRNA (URACIL(54)-C(5))-METHYLTRANSFERASE"/>
    <property type="match status" value="1"/>
</dbReference>
<reference evidence="6" key="1">
    <citation type="journal article" date="2021" name="PeerJ">
        <title>Extensive microbial diversity within the chicken gut microbiome revealed by metagenomics and culture.</title>
        <authorList>
            <person name="Gilroy R."/>
            <person name="Ravi A."/>
            <person name="Getino M."/>
            <person name="Pursley I."/>
            <person name="Horton D.L."/>
            <person name="Alikhan N.F."/>
            <person name="Baker D."/>
            <person name="Gharbi K."/>
            <person name="Hall N."/>
            <person name="Watson M."/>
            <person name="Adriaenssens E.M."/>
            <person name="Foster-Nyarko E."/>
            <person name="Jarju S."/>
            <person name="Secka A."/>
            <person name="Antonio M."/>
            <person name="Oren A."/>
            <person name="Chaudhuri R.R."/>
            <person name="La Ragione R."/>
            <person name="Hildebrand F."/>
            <person name="Pallen M.J."/>
        </authorList>
    </citation>
    <scope>NUCLEOTIDE SEQUENCE</scope>
    <source>
        <strain evidence="6">ChiBcec21-2208</strain>
    </source>
</reference>
<dbReference type="PROSITE" id="PS50926">
    <property type="entry name" value="TRAM"/>
    <property type="match status" value="1"/>
</dbReference>
<proteinExistence type="inferred from homology"/>
<dbReference type="PROSITE" id="PS51687">
    <property type="entry name" value="SAM_MT_RNA_M5U"/>
    <property type="match status" value="1"/>
</dbReference>
<keyword evidence="3 4" id="KW-0949">S-adenosyl-L-methionine</keyword>
<organism evidence="6 7">
    <name type="scientific">Subdoligranulum variabile</name>
    <dbReference type="NCBI Taxonomy" id="214851"/>
    <lineage>
        <taxon>Bacteria</taxon>
        <taxon>Bacillati</taxon>
        <taxon>Bacillota</taxon>
        <taxon>Clostridia</taxon>
        <taxon>Eubacteriales</taxon>
        <taxon>Oscillospiraceae</taxon>
        <taxon>Subdoligranulum</taxon>
    </lineage>
</organism>
<keyword evidence="1 4" id="KW-0489">Methyltransferase</keyword>
<evidence type="ECO:0000256" key="4">
    <source>
        <dbReference type="PROSITE-ProRule" id="PRU01024"/>
    </source>
</evidence>
<sequence length="456" mass="49530">MPFTKNQILQITIESLSNDGNGVGHYEGQAVFVPGTAPGDVADVRIVKPMKGYAFGRMEKLLISSPDRIPVDCPVAGPCGGCGLRHMDYKAECEAKTQFVRDAFSRLGKLDVPVLPVLPAPSTDRYRNKVQLPVGEDESGHLVTGFYAGRSHRIVACDDCKLQPAWMNQLAVRACALLEQAGATAYREESHTGLVRHLFLRQGWHSGQRLLCFVLNGKALPAERQICETLQQEFDLTTVLINENTAKTNVILGKHTRTVLGPGTIEDTLAGVALKMGVHEFYQVNTPSAEVLYAKARDYAGLQPDDFSLDLYCGMGTIGLSMLPDCRRLLGVEIVPQAVDGAKATAARLGLPLDRADFRCEDAGAAAARLAAEGTRPDVIVVDPPRKGCDTATLEAIEQMAPRTVVMVSCNAATAARDARWLTEHGYCAVEVQPVDLFPRTRHVECVAKFILAPHK</sequence>
<evidence type="ECO:0000256" key="1">
    <source>
        <dbReference type="ARBA" id="ARBA00022603"/>
    </source>
</evidence>
<dbReference type="Gene3D" id="3.40.50.150">
    <property type="entry name" value="Vaccinia Virus protein VP39"/>
    <property type="match status" value="1"/>
</dbReference>
<feature type="binding site" evidence="4">
    <location>
        <position position="383"/>
    </location>
    <ligand>
        <name>S-adenosyl-L-methionine</name>
        <dbReference type="ChEBI" id="CHEBI:59789"/>
    </ligand>
</feature>
<dbReference type="Gene3D" id="2.40.50.1070">
    <property type="match status" value="1"/>
</dbReference>
<evidence type="ECO:0000256" key="3">
    <source>
        <dbReference type="ARBA" id="ARBA00022691"/>
    </source>
</evidence>
<dbReference type="Pfam" id="PF05958">
    <property type="entry name" value="tRNA_U5-meth_tr"/>
    <property type="match status" value="1"/>
</dbReference>